<keyword evidence="3" id="KW-1185">Reference proteome</keyword>
<dbReference type="RefSeq" id="WP_115365392.1">
    <property type="nucleotide sequence ID" value="NZ_QBKA01000002.1"/>
</dbReference>
<feature type="region of interest" description="Disordered" evidence="1">
    <location>
        <begin position="1"/>
        <end position="23"/>
    </location>
</feature>
<name>A0A369Q228_9SPHN</name>
<dbReference type="Proteomes" id="UP000253727">
    <property type="component" value="Unassembled WGS sequence"/>
</dbReference>
<dbReference type="AlphaFoldDB" id="A0A369Q228"/>
<evidence type="ECO:0000313" key="2">
    <source>
        <dbReference type="EMBL" id="RDC58953.1"/>
    </source>
</evidence>
<evidence type="ECO:0000256" key="1">
    <source>
        <dbReference type="SAM" id="MobiDB-lite"/>
    </source>
</evidence>
<proteinExistence type="predicted"/>
<organism evidence="2 3">
    <name type="scientific">Alteripontixanthobacter maritimus</name>
    <dbReference type="NCBI Taxonomy" id="2161824"/>
    <lineage>
        <taxon>Bacteria</taxon>
        <taxon>Pseudomonadati</taxon>
        <taxon>Pseudomonadota</taxon>
        <taxon>Alphaproteobacteria</taxon>
        <taxon>Sphingomonadales</taxon>
        <taxon>Erythrobacteraceae</taxon>
        <taxon>Alteripontixanthobacter</taxon>
    </lineage>
</organism>
<comment type="caution">
    <text evidence="2">The sequence shown here is derived from an EMBL/GenBank/DDBJ whole genome shotgun (WGS) entry which is preliminary data.</text>
</comment>
<dbReference type="EMBL" id="QBKA01000002">
    <property type="protein sequence ID" value="RDC58953.1"/>
    <property type="molecule type" value="Genomic_DNA"/>
</dbReference>
<evidence type="ECO:0000313" key="3">
    <source>
        <dbReference type="Proteomes" id="UP000253727"/>
    </source>
</evidence>
<sequence length="264" mass="28819">MPDALPLDGPNITRIPDMNTSGAMPMPNQIRFFQLDFLMRKKGASLKITRSKVVELGASPSQTDVDTALANALHDTGPKRQIGFPRMDRKVKFKSGKDRLGIGLAAPHELPAPDSCPAADVCLYVIALAQHPRIKVNGVKKDQWQFTAARPFSLGHAEIADPATGQPTGHPADKFIAWHKPWNDDRQETGGGNGPVNPRWAGFVMYDKMLRDETGLAEYLIRYNSHIELLDNEGGRYIPIIVDPDVGHPGGTSSGEVDPNPGFP</sequence>
<protein>
    <submittedName>
        <fullName evidence="2">Uncharacterized protein</fullName>
    </submittedName>
</protein>
<gene>
    <name evidence="2" type="ORF">HME9302_00129</name>
</gene>
<reference evidence="2 3" key="1">
    <citation type="submission" date="2018-04" db="EMBL/GenBank/DDBJ databases">
        <title>Altererythrobacter sp. HME9302 genome sequencing and assembly.</title>
        <authorList>
            <person name="Kang H."/>
            <person name="Kim H."/>
            <person name="Joh K."/>
        </authorList>
    </citation>
    <scope>NUCLEOTIDE SEQUENCE [LARGE SCALE GENOMIC DNA]</scope>
    <source>
        <strain evidence="2 3">HME9302</strain>
    </source>
</reference>
<accession>A0A369Q228</accession>